<name>A0A8H3H890_9AGAM</name>
<gene>
    <name evidence="3" type="ORF">RDB_LOCUS110719</name>
</gene>
<accession>A0A8H3H890</accession>
<dbReference type="AlphaFoldDB" id="A0A8H3H890"/>
<dbReference type="InterPro" id="IPR011990">
    <property type="entry name" value="TPR-like_helical_dom_sf"/>
</dbReference>
<evidence type="ECO:0008006" key="5">
    <source>
        <dbReference type="Google" id="ProtNLM"/>
    </source>
</evidence>
<evidence type="ECO:0000313" key="3">
    <source>
        <dbReference type="EMBL" id="CAE6490314.1"/>
    </source>
</evidence>
<dbReference type="Proteomes" id="UP000663861">
    <property type="component" value="Unassembled WGS sequence"/>
</dbReference>
<dbReference type="Gene3D" id="1.25.40.10">
    <property type="entry name" value="Tetratricopeptide repeat domain"/>
    <property type="match status" value="1"/>
</dbReference>
<dbReference type="EMBL" id="CAJMWY010002516">
    <property type="protein sequence ID" value="CAE6490314.1"/>
    <property type="molecule type" value="Genomic_DNA"/>
</dbReference>
<reference evidence="3" key="1">
    <citation type="submission" date="2021-01" db="EMBL/GenBank/DDBJ databases">
        <authorList>
            <person name="Kaushik A."/>
        </authorList>
    </citation>
    <scope>NUCLEOTIDE SEQUENCE</scope>
    <source>
        <strain evidence="3">AG4-RS23</strain>
    </source>
</reference>
<keyword evidence="1" id="KW-0677">Repeat</keyword>
<dbReference type="SUPFAM" id="SSF48452">
    <property type="entry name" value="TPR-like"/>
    <property type="match status" value="1"/>
</dbReference>
<evidence type="ECO:0000256" key="1">
    <source>
        <dbReference type="ARBA" id="ARBA00022737"/>
    </source>
</evidence>
<evidence type="ECO:0000256" key="2">
    <source>
        <dbReference type="ARBA" id="ARBA00022803"/>
    </source>
</evidence>
<comment type="caution">
    <text evidence="3">The sequence shown here is derived from an EMBL/GenBank/DDBJ whole genome shotgun (WGS) entry which is preliminary data.</text>
</comment>
<dbReference type="GO" id="GO:0072380">
    <property type="term" value="C:TRC complex"/>
    <property type="evidence" value="ECO:0007669"/>
    <property type="project" value="TreeGrafter"/>
</dbReference>
<dbReference type="InterPro" id="IPR047150">
    <property type="entry name" value="SGT"/>
</dbReference>
<dbReference type="PANTHER" id="PTHR45831:SF2">
    <property type="entry name" value="LD24721P"/>
    <property type="match status" value="1"/>
</dbReference>
<dbReference type="GO" id="GO:0006620">
    <property type="term" value="P:post-translational protein targeting to endoplasmic reticulum membrane"/>
    <property type="evidence" value="ECO:0007669"/>
    <property type="project" value="TreeGrafter"/>
</dbReference>
<proteinExistence type="predicted"/>
<dbReference type="InterPro" id="IPR019734">
    <property type="entry name" value="TPR_rpt"/>
</dbReference>
<dbReference type="SMART" id="SM00028">
    <property type="entry name" value="TPR"/>
    <property type="match status" value="3"/>
</dbReference>
<dbReference type="GO" id="GO:0016020">
    <property type="term" value="C:membrane"/>
    <property type="evidence" value="ECO:0007669"/>
    <property type="project" value="TreeGrafter"/>
</dbReference>
<dbReference type="PANTHER" id="PTHR45831">
    <property type="entry name" value="LD24721P"/>
    <property type="match status" value="1"/>
</dbReference>
<keyword evidence="2" id="KW-0802">TPR repeat</keyword>
<protein>
    <recommendedName>
        <fullName evidence="5">TPR-like protein</fullName>
    </recommendedName>
</protein>
<organism evidence="3 4">
    <name type="scientific">Rhizoctonia solani</name>
    <dbReference type="NCBI Taxonomy" id="456999"/>
    <lineage>
        <taxon>Eukaryota</taxon>
        <taxon>Fungi</taxon>
        <taxon>Dikarya</taxon>
        <taxon>Basidiomycota</taxon>
        <taxon>Agaricomycotina</taxon>
        <taxon>Agaricomycetes</taxon>
        <taxon>Cantharellales</taxon>
        <taxon>Ceratobasidiaceae</taxon>
        <taxon>Rhizoctonia</taxon>
    </lineage>
</organism>
<evidence type="ECO:0000313" key="4">
    <source>
        <dbReference type="Proteomes" id="UP000663861"/>
    </source>
</evidence>
<dbReference type="GO" id="GO:0060090">
    <property type="term" value="F:molecular adaptor activity"/>
    <property type="evidence" value="ECO:0007669"/>
    <property type="project" value="TreeGrafter"/>
</dbReference>
<sequence>MDACFQAFLSFTDSYQPNPILLFYSGVMPSISLISKLKSKVKHQSEVAACKIKVDTAEALGVAVHDTTPLVSLKAEASELFKNGDSKGAKRVYTRALAHTDLDPHEKAVLYCNRAAAEMKLRRFEDAIADSKRSVETDPTYSRGYERLATAQLGLHRYNDAYESYGKAIALLDAISEPTSADIARKVKIEQALAEAQRKEAGPDVLLIRNATGSEPTSADIARKVKIEQALAEAQRKEAGPDVLLIRNATGNMPWDKAAALRPSLNASDGTCTSAWIILEAHELFSKGCEALWELQKTETSEGTVIYGRLGAVADISDGLLRDERAFHMTVSDWKDRYGYQAQYEAMEYNAWINQADEATIMREVRERVAVRGWDDVRPALDLTVRAWIMHAFLLRSIPDYNTAVHLLQKVQRFLTWGDHQWPDVPTSQRGVIFEHTFRRSVKRLYLHTLYQAIINNPSPNSPFSLAELKNTSAAILEDVEQHPPESEDKAKLTPGYIAAYWLYPTAEAMIIDGFYHMQLALTSVPVDPVKQKANFRLAYEKYLSGAERFPKDDENHAYYLKSALECLMESGATLTETLPLMERVRKAAPLMKNIWETSGMSLCGRDAALQAVISFEEGVQMQLKEGTLTMNDSVTMPHTGNL</sequence>